<name>A0A8S4G1U6_PLUXY</name>
<dbReference type="AlphaFoldDB" id="A0A8S4G1U6"/>
<comment type="caution">
    <text evidence="2">The sequence shown here is derived from an EMBL/GenBank/DDBJ whole genome shotgun (WGS) entry which is preliminary data.</text>
</comment>
<keyword evidence="1" id="KW-0732">Signal</keyword>
<dbReference type="EMBL" id="CAJHNJ030000075">
    <property type="protein sequence ID" value="CAG9134259.1"/>
    <property type="molecule type" value="Genomic_DNA"/>
</dbReference>
<evidence type="ECO:0000256" key="1">
    <source>
        <dbReference type="SAM" id="SignalP"/>
    </source>
</evidence>
<evidence type="ECO:0000313" key="3">
    <source>
        <dbReference type="Proteomes" id="UP000653454"/>
    </source>
</evidence>
<accession>A0A8S4G1U6</accession>
<organism evidence="2 3">
    <name type="scientific">Plutella xylostella</name>
    <name type="common">Diamondback moth</name>
    <name type="synonym">Plutella maculipennis</name>
    <dbReference type="NCBI Taxonomy" id="51655"/>
    <lineage>
        <taxon>Eukaryota</taxon>
        <taxon>Metazoa</taxon>
        <taxon>Ecdysozoa</taxon>
        <taxon>Arthropoda</taxon>
        <taxon>Hexapoda</taxon>
        <taxon>Insecta</taxon>
        <taxon>Pterygota</taxon>
        <taxon>Neoptera</taxon>
        <taxon>Endopterygota</taxon>
        <taxon>Lepidoptera</taxon>
        <taxon>Glossata</taxon>
        <taxon>Ditrysia</taxon>
        <taxon>Yponomeutoidea</taxon>
        <taxon>Plutellidae</taxon>
        <taxon>Plutella</taxon>
    </lineage>
</organism>
<keyword evidence="3" id="KW-1185">Reference proteome</keyword>
<feature type="signal peptide" evidence="1">
    <location>
        <begin position="1"/>
        <end position="21"/>
    </location>
</feature>
<feature type="chain" id="PRO_5035761852" evidence="1">
    <location>
        <begin position="22"/>
        <end position="121"/>
    </location>
</feature>
<proteinExistence type="predicted"/>
<dbReference type="Proteomes" id="UP000653454">
    <property type="component" value="Unassembled WGS sequence"/>
</dbReference>
<protein>
    <submittedName>
        <fullName evidence="2">(diamondback moth) hypothetical protein</fullName>
    </submittedName>
</protein>
<gene>
    <name evidence="2" type="ORF">PLXY2_LOCUS12520</name>
</gene>
<reference evidence="2" key="1">
    <citation type="submission" date="2020-11" db="EMBL/GenBank/DDBJ databases">
        <authorList>
            <person name="Whiteford S."/>
        </authorList>
    </citation>
    <scope>NUCLEOTIDE SEQUENCE</scope>
</reference>
<evidence type="ECO:0000313" key="2">
    <source>
        <dbReference type="EMBL" id="CAG9134259.1"/>
    </source>
</evidence>
<sequence length="121" mass="12818">MKRNILLTFILSCLLIQFARAQYCGCGAPAKTYALVETSCISPPSCYSFPILPVLPLKPLSPCAAQLLASLPIPSDNPLLPPQSPVSAYANPVSACMPPAIPPSCAPCGYARRICITPPYI</sequence>